<feature type="transmembrane region" description="Helical" evidence="1">
    <location>
        <begin position="20"/>
        <end position="37"/>
    </location>
</feature>
<dbReference type="GO" id="GO:0016020">
    <property type="term" value="C:membrane"/>
    <property type="evidence" value="ECO:0007669"/>
    <property type="project" value="InterPro"/>
</dbReference>
<keyword evidence="1" id="KW-0472">Membrane</keyword>
<feature type="transmembrane region" description="Helical" evidence="1">
    <location>
        <begin position="70"/>
        <end position="89"/>
    </location>
</feature>
<reference evidence="2" key="1">
    <citation type="submission" date="2018-05" db="EMBL/GenBank/DDBJ databases">
        <authorList>
            <person name="Lanie J.A."/>
            <person name="Ng W.-L."/>
            <person name="Kazmierczak K.M."/>
            <person name="Andrzejewski T.M."/>
            <person name="Davidsen T.M."/>
            <person name="Wayne K.J."/>
            <person name="Tettelin H."/>
            <person name="Glass J.I."/>
            <person name="Rusch D."/>
            <person name="Podicherti R."/>
            <person name="Tsui H.-C.T."/>
            <person name="Winkler M.E."/>
        </authorList>
    </citation>
    <scope>NUCLEOTIDE SEQUENCE</scope>
</reference>
<dbReference type="PANTHER" id="PTHR35335:SF1">
    <property type="entry name" value="UPF0716 PROTEIN FXSA"/>
    <property type="match status" value="1"/>
</dbReference>
<dbReference type="PANTHER" id="PTHR35335">
    <property type="entry name" value="UPF0716 PROTEIN FXSA"/>
    <property type="match status" value="1"/>
</dbReference>
<organism evidence="2">
    <name type="scientific">marine metagenome</name>
    <dbReference type="NCBI Taxonomy" id="408172"/>
    <lineage>
        <taxon>unclassified sequences</taxon>
        <taxon>metagenomes</taxon>
        <taxon>ecological metagenomes</taxon>
    </lineage>
</organism>
<feature type="transmembrane region" description="Helical" evidence="1">
    <location>
        <begin position="44"/>
        <end position="64"/>
    </location>
</feature>
<evidence type="ECO:0000256" key="1">
    <source>
        <dbReference type="SAM" id="Phobius"/>
    </source>
</evidence>
<dbReference type="InterPro" id="IPR007313">
    <property type="entry name" value="FxsA"/>
</dbReference>
<keyword evidence="1" id="KW-0812">Transmembrane</keyword>
<dbReference type="AlphaFoldDB" id="A0A382YX66"/>
<evidence type="ECO:0000313" key="2">
    <source>
        <dbReference type="EMBL" id="SVD87415.1"/>
    </source>
</evidence>
<keyword evidence="1" id="KW-1133">Transmembrane helix</keyword>
<sequence>MITSVQLCVGPQNSTQNESFLQTGLNGLLIPAPLLIIPFMKHLFYFLLAIPICEILILLELGAYLSTFDIILLIIGTAAIGLFLVRRAGLNTLIKGQNKLSKGEIPQVEVIEGLLLLVT</sequence>
<name>A0A382YX66_9ZZZZ</name>
<feature type="non-terminal residue" evidence="2">
    <location>
        <position position="119"/>
    </location>
</feature>
<dbReference type="EMBL" id="UINC01178968">
    <property type="protein sequence ID" value="SVD87415.1"/>
    <property type="molecule type" value="Genomic_DNA"/>
</dbReference>
<dbReference type="Pfam" id="PF04186">
    <property type="entry name" value="FxsA"/>
    <property type="match status" value="1"/>
</dbReference>
<accession>A0A382YX66</accession>
<protein>
    <submittedName>
        <fullName evidence="2">Uncharacterized protein</fullName>
    </submittedName>
</protein>
<proteinExistence type="predicted"/>
<dbReference type="NCBIfam" id="NF008528">
    <property type="entry name" value="PRK11463.1-2"/>
    <property type="match status" value="1"/>
</dbReference>
<gene>
    <name evidence="2" type="ORF">METZ01_LOCUS440269</name>
</gene>